<proteinExistence type="predicted"/>
<dbReference type="OrthoDB" id="3486565at2759"/>
<dbReference type="AlphaFoldDB" id="A0A6G1JDZ3"/>
<protein>
    <submittedName>
        <fullName evidence="2">HET-domain-containing protein</fullName>
    </submittedName>
</protein>
<reference evidence="2" key="1">
    <citation type="journal article" date="2020" name="Stud. Mycol.">
        <title>101 Dothideomycetes genomes: a test case for predicting lifestyles and emergence of pathogens.</title>
        <authorList>
            <person name="Haridas S."/>
            <person name="Albert R."/>
            <person name="Binder M."/>
            <person name="Bloem J."/>
            <person name="Labutti K."/>
            <person name="Salamov A."/>
            <person name="Andreopoulos B."/>
            <person name="Baker S."/>
            <person name="Barry K."/>
            <person name="Bills G."/>
            <person name="Bluhm B."/>
            <person name="Cannon C."/>
            <person name="Castanera R."/>
            <person name="Culley D."/>
            <person name="Daum C."/>
            <person name="Ezra D."/>
            <person name="Gonzalez J."/>
            <person name="Henrissat B."/>
            <person name="Kuo A."/>
            <person name="Liang C."/>
            <person name="Lipzen A."/>
            <person name="Lutzoni F."/>
            <person name="Magnuson J."/>
            <person name="Mondo S."/>
            <person name="Nolan M."/>
            <person name="Ohm R."/>
            <person name="Pangilinan J."/>
            <person name="Park H.-J."/>
            <person name="Ramirez L."/>
            <person name="Alfaro M."/>
            <person name="Sun H."/>
            <person name="Tritt A."/>
            <person name="Yoshinaga Y."/>
            <person name="Zwiers L.-H."/>
            <person name="Turgeon B."/>
            <person name="Goodwin S."/>
            <person name="Spatafora J."/>
            <person name="Crous P."/>
            <person name="Grigoriev I."/>
        </authorList>
    </citation>
    <scope>NUCLEOTIDE SEQUENCE</scope>
    <source>
        <strain evidence="2">CBS 122367</strain>
    </source>
</reference>
<sequence length="755" mass="85609">MDDRKCFGELSDHSTDCVVGWRRVPVGHVKDSAERGCNRCAIHFEAIQKCAPTWVHDATYASILRNSRSPSVRIEHGETRWWIQFFTNDDLSQKLLPNIPFRPNGARVPSDDFSLSRKLEKAMQWLRLCVSEHTTCGSEAPKPLPTRILDINASPIRLVLGAGRTKRYACLSHCWGEKPVLETTLESISKLQHSVPWDDLPATFKDAVTFARGLGLNYLWIDSLCIIQNDTSDPSDWPKESAQMASIYENAYVTIAAATSANSTVSCFEGKPPSVHNLYKPHKLQSIQKLGAGSCSVSARWSFPHAVDGIERVFFPLLSRAWVFQERILSPRVIYLGVYELQWECRWSNNCECGAVSDNGAAGTNSRNLKATFAEGTGALNRKNMPLDSVKHKTDCGYCRSGRSHFTRLDAQAQRINRLYTESYVVGSEGFVLPPYPEHVAWRELLNRYTSLKLTYTNDIFPALSGLAHAWHNQHGSRYLAGLWERHFIHDLLWYKFVPHHRPDDWRAPTWSWASLQGGMNLHSSIFLTYHEMQLVAERTRVEAAECALDGPDWAGRLRSAQLSITCKAIAGTIHHWLSLQEMPRYFTQRDRLPFRLITHDVVYQHEAIFLDSFIQDRESPAFLKSGSAIYLLPLAVTAFNSSPTSTESEDMAPIDDCPVQCLVVSHKEGSGDASTYERIGYAVLHPSLVHRETLVVAENRKPNDDPKEWPQIVPPTEVKRQEELGLKFNPWRYDAHCKVTKMMREAPTKTFTIV</sequence>
<dbReference type="InterPro" id="IPR010730">
    <property type="entry name" value="HET"/>
</dbReference>
<keyword evidence="3" id="KW-1185">Reference proteome</keyword>
<feature type="domain" description="Heterokaryon incompatibility" evidence="1">
    <location>
        <begin position="168"/>
        <end position="326"/>
    </location>
</feature>
<dbReference type="Pfam" id="PF06985">
    <property type="entry name" value="HET"/>
    <property type="match status" value="1"/>
</dbReference>
<organism evidence="2 3">
    <name type="scientific">Lentithecium fluviatile CBS 122367</name>
    <dbReference type="NCBI Taxonomy" id="1168545"/>
    <lineage>
        <taxon>Eukaryota</taxon>
        <taxon>Fungi</taxon>
        <taxon>Dikarya</taxon>
        <taxon>Ascomycota</taxon>
        <taxon>Pezizomycotina</taxon>
        <taxon>Dothideomycetes</taxon>
        <taxon>Pleosporomycetidae</taxon>
        <taxon>Pleosporales</taxon>
        <taxon>Massarineae</taxon>
        <taxon>Lentitheciaceae</taxon>
        <taxon>Lentithecium</taxon>
    </lineage>
</organism>
<dbReference type="PANTHER" id="PTHR33112">
    <property type="entry name" value="DOMAIN PROTEIN, PUTATIVE-RELATED"/>
    <property type="match status" value="1"/>
</dbReference>
<name>A0A6G1JDZ3_9PLEO</name>
<accession>A0A6G1JDZ3</accession>
<dbReference type="Proteomes" id="UP000799291">
    <property type="component" value="Unassembled WGS sequence"/>
</dbReference>
<evidence type="ECO:0000313" key="3">
    <source>
        <dbReference type="Proteomes" id="UP000799291"/>
    </source>
</evidence>
<dbReference type="PANTHER" id="PTHR33112:SF9">
    <property type="entry name" value="HETEROKARYON INCOMPATIBILITY DOMAIN-CONTAINING PROTEIN"/>
    <property type="match status" value="1"/>
</dbReference>
<evidence type="ECO:0000259" key="1">
    <source>
        <dbReference type="Pfam" id="PF06985"/>
    </source>
</evidence>
<gene>
    <name evidence="2" type="ORF">K458DRAFT_428035</name>
</gene>
<evidence type="ECO:0000313" key="2">
    <source>
        <dbReference type="EMBL" id="KAF2688451.1"/>
    </source>
</evidence>
<dbReference type="EMBL" id="MU005573">
    <property type="protein sequence ID" value="KAF2688451.1"/>
    <property type="molecule type" value="Genomic_DNA"/>
</dbReference>